<comment type="caution">
    <text evidence="2">The sequence shown here is derived from an EMBL/GenBank/DDBJ whole genome shotgun (WGS) entry which is preliminary data.</text>
</comment>
<dbReference type="EMBL" id="JBBKAM010000002">
    <property type="protein sequence ID" value="MEJ8643553.1"/>
    <property type="molecule type" value="Genomic_DNA"/>
</dbReference>
<organism evidence="2 3">
    <name type="scientific">Streptomyces caledonius</name>
    <dbReference type="NCBI Taxonomy" id="3134107"/>
    <lineage>
        <taxon>Bacteria</taxon>
        <taxon>Bacillati</taxon>
        <taxon>Actinomycetota</taxon>
        <taxon>Actinomycetes</taxon>
        <taxon>Kitasatosporales</taxon>
        <taxon>Streptomycetaceae</taxon>
        <taxon>Streptomyces</taxon>
    </lineage>
</organism>
<feature type="compositionally biased region" description="Basic residues" evidence="1">
    <location>
        <begin position="180"/>
        <end position="197"/>
    </location>
</feature>
<sequence length="197" mass="19237">MVIVAQSMPRAPMMCVAKLTVPERAAVVPVLVKVTVTRSHQRSAAGARVGVDSVSRAGVAGGGAGGVVPGLVGGPAGLVGEVGVPGPVGVPGVPGVFGVPGAVVVRPGPAGAPGGLAEPPGPVLAAPPGVEPPGDPDPGALADVLDDAEDPPAADGPPSCWNSTRPCGATFSPHPVRGPGPRRPRRRSRPAPGRRSR</sequence>
<name>A0ABU8U8R7_9ACTN</name>
<protein>
    <submittedName>
        <fullName evidence="2">Uncharacterized protein</fullName>
    </submittedName>
</protein>
<feature type="compositionally biased region" description="Low complexity" evidence="1">
    <location>
        <begin position="113"/>
        <end position="128"/>
    </location>
</feature>
<feature type="region of interest" description="Disordered" evidence="1">
    <location>
        <begin position="113"/>
        <end position="197"/>
    </location>
</feature>
<keyword evidence="3" id="KW-1185">Reference proteome</keyword>
<evidence type="ECO:0000313" key="2">
    <source>
        <dbReference type="EMBL" id="MEJ8643553.1"/>
    </source>
</evidence>
<dbReference type="Proteomes" id="UP001382904">
    <property type="component" value="Unassembled WGS sequence"/>
</dbReference>
<evidence type="ECO:0000256" key="1">
    <source>
        <dbReference type="SAM" id="MobiDB-lite"/>
    </source>
</evidence>
<accession>A0ABU8U8R7</accession>
<evidence type="ECO:0000313" key="3">
    <source>
        <dbReference type="Proteomes" id="UP001382904"/>
    </source>
</evidence>
<gene>
    <name evidence="2" type="ORF">WKI68_23610</name>
</gene>
<proteinExistence type="predicted"/>
<reference evidence="2 3" key="1">
    <citation type="submission" date="2024-03" db="EMBL/GenBank/DDBJ databases">
        <title>Novel Streptomyces species of biotechnological and ecological value are a feature of Machair soil.</title>
        <authorList>
            <person name="Prole J.R."/>
            <person name="Goodfellow M."/>
            <person name="Allenby N."/>
            <person name="Ward A.C."/>
        </authorList>
    </citation>
    <scope>NUCLEOTIDE SEQUENCE [LARGE SCALE GENOMIC DNA]</scope>
    <source>
        <strain evidence="2 3">MS1.HAVA.3</strain>
    </source>
</reference>